<reference evidence="1" key="1">
    <citation type="journal article" date="2021" name="Proc. Natl. Acad. Sci. U.S.A.">
        <title>A Catalog of Tens of Thousands of Viruses from Human Metagenomes Reveals Hidden Associations with Chronic Diseases.</title>
        <authorList>
            <person name="Tisza M.J."/>
            <person name="Buck C.B."/>
        </authorList>
    </citation>
    <scope>NUCLEOTIDE SEQUENCE</scope>
    <source>
        <strain evidence="1">CtoMB99</strain>
    </source>
</reference>
<proteinExistence type="predicted"/>
<organism evidence="1">
    <name type="scientific">Siphoviridae sp. ctoMB99</name>
    <dbReference type="NCBI Taxonomy" id="2826459"/>
    <lineage>
        <taxon>Viruses</taxon>
        <taxon>Duplodnaviria</taxon>
        <taxon>Heunggongvirae</taxon>
        <taxon>Uroviricota</taxon>
        <taxon>Caudoviricetes</taxon>
    </lineage>
</organism>
<sequence length="93" mass="9960">MAVLKYYDASTGKWITMGYGTPETPSTSGDKTYIHKQNSAASVWVVVHNLDKYPSVTVLDSGGSIVVGSITYNSTNSLTLQFSAPFSGTAYLN</sequence>
<accession>A0A8S5MZ72</accession>
<protein>
    <submittedName>
        <fullName evidence="1">Uncharacterized protein</fullName>
    </submittedName>
</protein>
<name>A0A8S5MZ72_9CAUD</name>
<evidence type="ECO:0000313" key="1">
    <source>
        <dbReference type="EMBL" id="DAD87649.1"/>
    </source>
</evidence>
<dbReference type="EMBL" id="BK015023">
    <property type="protein sequence ID" value="DAD87649.1"/>
    <property type="molecule type" value="Genomic_DNA"/>
</dbReference>